<sequence length="79" mass="8927">MPFRIEVIEIDETRDVPARLLATLEVTDPREGLRQAKAAWQRGAWVEILQARTRQPLCPPVDPAEAFPRIRIGRALLAA</sequence>
<organism evidence="1 2">
    <name type="scientific">Chromobacterium amazonense</name>
    <dbReference type="NCBI Taxonomy" id="1382803"/>
    <lineage>
        <taxon>Bacteria</taxon>
        <taxon>Pseudomonadati</taxon>
        <taxon>Pseudomonadota</taxon>
        <taxon>Betaproteobacteria</taxon>
        <taxon>Neisseriales</taxon>
        <taxon>Chromobacteriaceae</taxon>
        <taxon>Chromobacterium</taxon>
    </lineage>
</organism>
<dbReference type="Proteomes" id="UP000239469">
    <property type="component" value="Unassembled WGS sequence"/>
</dbReference>
<dbReference type="AlphaFoldDB" id="A0A2S9WZ86"/>
<dbReference type="RefSeq" id="WP_106078022.1">
    <property type="nucleotide sequence ID" value="NZ_MTBD01000037.1"/>
</dbReference>
<reference evidence="1 2" key="1">
    <citation type="submission" date="2017-01" db="EMBL/GenBank/DDBJ databases">
        <title>New insights into the genetic diversity of Chromobacterium isolated from tropical freshwater lake.</title>
        <authorList>
            <person name="Santos A.B."/>
            <person name="Nascimento A.M."/>
            <person name="Da Silva P.C."/>
        </authorList>
    </citation>
    <scope>NUCLEOTIDE SEQUENCE [LARGE SCALE GENOMIC DNA]</scope>
    <source>
        <strain evidence="1 2">56AF</strain>
    </source>
</reference>
<evidence type="ECO:0000313" key="1">
    <source>
        <dbReference type="EMBL" id="PRP68780.1"/>
    </source>
</evidence>
<protein>
    <submittedName>
        <fullName evidence="1">Uncharacterized protein</fullName>
    </submittedName>
</protein>
<proteinExistence type="predicted"/>
<comment type="caution">
    <text evidence="1">The sequence shown here is derived from an EMBL/GenBank/DDBJ whole genome shotgun (WGS) entry which is preliminary data.</text>
</comment>
<dbReference type="EMBL" id="MTBD01000037">
    <property type="protein sequence ID" value="PRP68780.1"/>
    <property type="molecule type" value="Genomic_DNA"/>
</dbReference>
<evidence type="ECO:0000313" key="2">
    <source>
        <dbReference type="Proteomes" id="UP000239469"/>
    </source>
</evidence>
<accession>A0A2S9WZ86</accession>
<gene>
    <name evidence="1" type="ORF">BUE93_20235</name>
</gene>
<name>A0A2S9WZ86_9NEIS</name>